<dbReference type="GO" id="GO:0004519">
    <property type="term" value="F:endonuclease activity"/>
    <property type="evidence" value="ECO:0007669"/>
    <property type="project" value="InterPro"/>
</dbReference>
<evidence type="ECO:0000313" key="2">
    <source>
        <dbReference type="Proteomes" id="UP000809337"/>
    </source>
</evidence>
<dbReference type="SUPFAM" id="SSF54060">
    <property type="entry name" value="His-Me finger endonucleases"/>
    <property type="match status" value="1"/>
</dbReference>
<accession>A0A9Q2NQK9</accession>
<evidence type="ECO:0000313" key="1">
    <source>
        <dbReference type="EMBL" id="MBM2356450.1"/>
    </source>
</evidence>
<dbReference type="InterPro" id="IPR044930">
    <property type="entry name" value="Homing_endonuclease_His-Me"/>
</dbReference>
<dbReference type="Gene3D" id="3.90.75.10">
    <property type="entry name" value="Homing Intron 3 (I-ppo) Encoded Endonuclease, Chain A"/>
    <property type="match status" value="1"/>
</dbReference>
<sequence>MFIPRINQSDVDRFWQSVEVRSPDECWLWTGLIQTKEKPYGRFILQHRSTEILAHRFSLQLKVGRRLTEDEMSCHDCDNTICCNQNHLYVGNAQTNAMDCKNRGRHGVFDRSLENNGNAKLNSAAVEVIKKRITAGETNVRIAQDYPVTHSMISKIRKGLSWGK</sequence>
<dbReference type="InterPro" id="IPR044925">
    <property type="entry name" value="His-Me_finger_sf"/>
</dbReference>
<dbReference type="EMBL" id="JAFBWN010000015">
    <property type="protein sequence ID" value="MBM2356450.1"/>
    <property type="molecule type" value="Genomic_DNA"/>
</dbReference>
<gene>
    <name evidence="1" type="ORF">JQX14_17990</name>
</gene>
<dbReference type="Proteomes" id="UP000809337">
    <property type="component" value="Unassembled WGS sequence"/>
</dbReference>
<name>A0A9Q2NQK9_9RHOB</name>
<comment type="caution">
    <text evidence="1">The sequence shown here is derived from an EMBL/GenBank/DDBJ whole genome shotgun (WGS) entry which is preliminary data.</text>
</comment>
<protein>
    <recommendedName>
        <fullName evidence="3">HNH nuclease domain-containing protein</fullName>
    </recommendedName>
</protein>
<proteinExistence type="predicted"/>
<evidence type="ECO:0008006" key="3">
    <source>
        <dbReference type="Google" id="ProtNLM"/>
    </source>
</evidence>
<dbReference type="AlphaFoldDB" id="A0A9Q2NQK9"/>
<organism evidence="1 2">
    <name type="scientific">Pseudosulfitobacter pseudonitzschiae</name>
    <dbReference type="NCBI Taxonomy" id="1402135"/>
    <lineage>
        <taxon>Bacteria</taxon>
        <taxon>Pseudomonadati</taxon>
        <taxon>Pseudomonadota</taxon>
        <taxon>Alphaproteobacteria</taxon>
        <taxon>Rhodobacterales</taxon>
        <taxon>Roseobacteraceae</taxon>
        <taxon>Pseudosulfitobacter</taxon>
    </lineage>
</organism>
<reference evidence="1" key="1">
    <citation type="submission" date="2021-01" db="EMBL/GenBank/DDBJ databases">
        <title>Diatom-associated Roseobacters Show Island Model of Population Structure.</title>
        <authorList>
            <person name="Qu L."/>
            <person name="Feng X."/>
            <person name="Chen Y."/>
            <person name="Li L."/>
            <person name="Wang X."/>
            <person name="Hu Z."/>
            <person name="Wang H."/>
            <person name="Luo H."/>
        </authorList>
    </citation>
    <scope>NUCLEOTIDE SEQUENCE</scope>
    <source>
        <strain evidence="1">SM26-45</strain>
    </source>
</reference>